<name>A0A9D4FT32_DREPO</name>
<keyword evidence="2" id="KW-1185">Reference proteome</keyword>
<dbReference type="AlphaFoldDB" id="A0A9D4FT32"/>
<evidence type="ECO:0000313" key="2">
    <source>
        <dbReference type="Proteomes" id="UP000828390"/>
    </source>
</evidence>
<proteinExistence type="predicted"/>
<reference evidence="1" key="1">
    <citation type="journal article" date="2019" name="bioRxiv">
        <title>The Genome of the Zebra Mussel, Dreissena polymorpha: A Resource for Invasive Species Research.</title>
        <authorList>
            <person name="McCartney M.A."/>
            <person name="Auch B."/>
            <person name="Kono T."/>
            <person name="Mallez S."/>
            <person name="Zhang Y."/>
            <person name="Obille A."/>
            <person name="Becker A."/>
            <person name="Abrahante J.E."/>
            <person name="Garbe J."/>
            <person name="Badalamenti J.P."/>
            <person name="Herman A."/>
            <person name="Mangelson H."/>
            <person name="Liachko I."/>
            <person name="Sullivan S."/>
            <person name="Sone E.D."/>
            <person name="Koren S."/>
            <person name="Silverstein K.A.T."/>
            <person name="Beckman K.B."/>
            <person name="Gohl D.M."/>
        </authorList>
    </citation>
    <scope>NUCLEOTIDE SEQUENCE</scope>
    <source>
        <strain evidence="1">Duluth1</strain>
        <tissue evidence="1">Whole animal</tissue>
    </source>
</reference>
<comment type="caution">
    <text evidence="1">The sequence shown here is derived from an EMBL/GenBank/DDBJ whole genome shotgun (WGS) entry which is preliminary data.</text>
</comment>
<reference evidence="1" key="2">
    <citation type="submission" date="2020-11" db="EMBL/GenBank/DDBJ databases">
        <authorList>
            <person name="McCartney M.A."/>
            <person name="Auch B."/>
            <person name="Kono T."/>
            <person name="Mallez S."/>
            <person name="Becker A."/>
            <person name="Gohl D.M."/>
            <person name="Silverstein K.A.T."/>
            <person name="Koren S."/>
            <person name="Bechman K.B."/>
            <person name="Herman A."/>
            <person name="Abrahante J.E."/>
            <person name="Garbe J."/>
        </authorList>
    </citation>
    <scope>NUCLEOTIDE SEQUENCE</scope>
    <source>
        <strain evidence="1">Duluth1</strain>
        <tissue evidence="1">Whole animal</tissue>
    </source>
</reference>
<organism evidence="1 2">
    <name type="scientific">Dreissena polymorpha</name>
    <name type="common">Zebra mussel</name>
    <name type="synonym">Mytilus polymorpha</name>
    <dbReference type="NCBI Taxonomy" id="45954"/>
    <lineage>
        <taxon>Eukaryota</taxon>
        <taxon>Metazoa</taxon>
        <taxon>Spiralia</taxon>
        <taxon>Lophotrochozoa</taxon>
        <taxon>Mollusca</taxon>
        <taxon>Bivalvia</taxon>
        <taxon>Autobranchia</taxon>
        <taxon>Heteroconchia</taxon>
        <taxon>Euheterodonta</taxon>
        <taxon>Imparidentia</taxon>
        <taxon>Neoheterodontei</taxon>
        <taxon>Myida</taxon>
        <taxon>Dreissenoidea</taxon>
        <taxon>Dreissenidae</taxon>
        <taxon>Dreissena</taxon>
    </lineage>
</organism>
<dbReference type="EMBL" id="JAIWYP010000007">
    <property type="protein sequence ID" value="KAH3802496.1"/>
    <property type="molecule type" value="Genomic_DNA"/>
</dbReference>
<gene>
    <name evidence="1" type="ORF">DPMN_156174</name>
</gene>
<dbReference type="Proteomes" id="UP000828390">
    <property type="component" value="Unassembled WGS sequence"/>
</dbReference>
<sequence>MLPKFWYVTDIGGNDADRNVIGSVVVMQESVVVMLKPMMVSPMPTVVMMMMLASDVGGVYDSHSVSNDVCGAGDGDVIDDAYKSCCAFWCL</sequence>
<accession>A0A9D4FT32</accession>
<evidence type="ECO:0000313" key="1">
    <source>
        <dbReference type="EMBL" id="KAH3802496.1"/>
    </source>
</evidence>
<protein>
    <submittedName>
        <fullName evidence="1">Uncharacterized protein</fullName>
    </submittedName>
</protein>